<dbReference type="SUPFAM" id="SSF54285">
    <property type="entry name" value="MoaD/ThiS"/>
    <property type="match status" value="1"/>
</dbReference>
<dbReference type="InterPro" id="IPR005346">
    <property type="entry name" value="RnfH"/>
</dbReference>
<dbReference type="HAMAP" id="MF_00460">
    <property type="entry name" value="UPF0125_RnfH"/>
    <property type="match status" value="1"/>
</dbReference>
<dbReference type="RefSeq" id="WP_141623324.1">
    <property type="nucleotide sequence ID" value="NZ_CP041242.1"/>
</dbReference>
<protein>
    <recommendedName>
        <fullName evidence="2">UPF0125 protein FKV23_07670</fullName>
    </recommendedName>
</protein>
<reference evidence="3 4" key="1">
    <citation type="submission" date="2019-06" db="EMBL/GenBank/DDBJ databases">
        <title>Lysobacter alkalisoli sp. nov. isolated from saline-alkali soil.</title>
        <authorList>
            <person name="Sun J.-Q."/>
            <person name="Xu L."/>
        </authorList>
    </citation>
    <scope>NUCLEOTIDE SEQUENCE [LARGE SCALE GENOMIC DNA]</scope>
    <source>
        <strain evidence="3 4">SJ-36</strain>
    </source>
</reference>
<dbReference type="InterPro" id="IPR037021">
    <property type="entry name" value="RnfH_sf"/>
</dbReference>
<evidence type="ECO:0000313" key="3">
    <source>
        <dbReference type="EMBL" id="QDH69986.1"/>
    </source>
</evidence>
<dbReference type="KEGG" id="lyj:FKV23_07670"/>
<dbReference type="InterPro" id="IPR016155">
    <property type="entry name" value="Mopterin_synth/thiamin_S_b"/>
</dbReference>
<accession>A0A514BRI8</accession>
<evidence type="ECO:0000256" key="1">
    <source>
        <dbReference type="ARBA" id="ARBA00010645"/>
    </source>
</evidence>
<dbReference type="EMBL" id="CP041242">
    <property type="protein sequence ID" value="QDH69986.1"/>
    <property type="molecule type" value="Genomic_DNA"/>
</dbReference>
<organism evidence="3 4">
    <name type="scientific">Marilutibacter alkalisoli</name>
    <dbReference type="NCBI Taxonomy" id="2591633"/>
    <lineage>
        <taxon>Bacteria</taxon>
        <taxon>Pseudomonadati</taxon>
        <taxon>Pseudomonadota</taxon>
        <taxon>Gammaproteobacteria</taxon>
        <taxon>Lysobacterales</taxon>
        <taxon>Lysobacteraceae</taxon>
        <taxon>Marilutibacter</taxon>
    </lineage>
</organism>
<evidence type="ECO:0000256" key="2">
    <source>
        <dbReference type="HAMAP-Rule" id="MF_00460"/>
    </source>
</evidence>
<proteinExistence type="inferred from homology"/>
<dbReference type="Gene3D" id="3.10.20.280">
    <property type="entry name" value="RnfH-like"/>
    <property type="match status" value="1"/>
</dbReference>
<dbReference type="Pfam" id="PF03658">
    <property type="entry name" value="Ub-RnfH"/>
    <property type="match status" value="1"/>
</dbReference>
<name>A0A514BRI8_9GAMM</name>
<gene>
    <name evidence="3" type="ORF">FKV23_07670</name>
</gene>
<dbReference type="AlphaFoldDB" id="A0A514BRI8"/>
<dbReference type="OrthoDB" id="9796575at2"/>
<sequence length="91" mass="10320">MNIELVRAWPHRFERQAIDLPEGARVGDALEAAGWQVPEPGGCAVHGRLVGLDTVLRDGDRLEILRPLQLDPKEARRRRAEARPLKKQPQR</sequence>
<evidence type="ECO:0000313" key="4">
    <source>
        <dbReference type="Proteomes" id="UP000317199"/>
    </source>
</evidence>
<dbReference type="PANTHER" id="PTHR37483">
    <property type="entry name" value="UPF0125 PROTEIN RATB"/>
    <property type="match status" value="1"/>
</dbReference>
<dbReference type="PANTHER" id="PTHR37483:SF1">
    <property type="entry name" value="UPF0125 PROTEIN RATB"/>
    <property type="match status" value="1"/>
</dbReference>
<keyword evidence="4" id="KW-1185">Reference proteome</keyword>
<dbReference type="Proteomes" id="UP000317199">
    <property type="component" value="Chromosome"/>
</dbReference>
<comment type="similarity">
    <text evidence="1 2">Belongs to the UPF0125 (RnfH) family.</text>
</comment>
<dbReference type="NCBIfam" id="NF002490">
    <property type="entry name" value="PRK01777.1"/>
    <property type="match status" value="1"/>
</dbReference>